<feature type="transmembrane region" description="Helical" evidence="2">
    <location>
        <begin position="55"/>
        <end position="77"/>
    </location>
</feature>
<keyword evidence="2" id="KW-1133">Transmembrane helix</keyword>
<dbReference type="Pfam" id="PF01478">
    <property type="entry name" value="Peptidase_A24"/>
    <property type="match status" value="1"/>
</dbReference>
<evidence type="ECO:0000256" key="1">
    <source>
        <dbReference type="ARBA" id="ARBA00005801"/>
    </source>
</evidence>
<protein>
    <submittedName>
        <fullName evidence="4">Putative Peptidase A24A prepilin type IV</fullName>
    </submittedName>
</protein>
<dbReference type="PANTHER" id="PTHR30487">
    <property type="entry name" value="TYPE 4 PREPILIN-LIKE PROTEINS LEADER PEPTIDE-PROCESSING ENZYME"/>
    <property type="match status" value="1"/>
</dbReference>
<dbReference type="GO" id="GO:0004190">
    <property type="term" value="F:aspartic-type endopeptidase activity"/>
    <property type="evidence" value="ECO:0007669"/>
    <property type="project" value="InterPro"/>
</dbReference>
<evidence type="ECO:0000313" key="5">
    <source>
        <dbReference type="Proteomes" id="UP000238701"/>
    </source>
</evidence>
<evidence type="ECO:0000256" key="2">
    <source>
        <dbReference type="SAM" id="Phobius"/>
    </source>
</evidence>
<dbReference type="Gene3D" id="1.20.120.1220">
    <property type="match status" value="1"/>
</dbReference>
<dbReference type="EMBL" id="OMOD01000196">
    <property type="protein sequence ID" value="SPF49972.1"/>
    <property type="molecule type" value="Genomic_DNA"/>
</dbReference>
<keyword evidence="2" id="KW-0812">Transmembrane</keyword>
<feature type="transmembrane region" description="Helical" evidence="2">
    <location>
        <begin position="26"/>
        <end position="48"/>
    </location>
</feature>
<feature type="transmembrane region" description="Helical" evidence="2">
    <location>
        <begin position="97"/>
        <end position="115"/>
    </location>
</feature>
<organism evidence="4 5">
    <name type="scientific">Candidatus Sulfotelmatobacter kueseliae</name>
    <dbReference type="NCBI Taxonomy" id="2042962"/>
    <lineage>
        <taxon>Bacteria</taxon>
        <taxon>Pseudomonadati</taxon>
        <taxon>Acidobacteriota</taxon>
        <taxon>Terriglobia</taxon>
        <taxon>Terriglobales</taxon>
        <taxon>Candidatus Korobacteraceae</taxon>
        <taxon>Candidatus Sulfotelmatobacter</taxon>
    </lineage>
</organism>
<dbReference type="InterPro" id="IPR050882">
    <property type="entry name" value="Prepilin_peptidase/N-MTase"/>
</dbReference>
<comment type="similarity">
    <text evidence="1">Belongs to the peptidase A24 family.</text>
</comment>
<evidence type="ECO:0000259" key="3">
    <source>
        <dbReference type="Pfam" id="PF01478"/>
    </source>
</evidence>
<gene>
    <name evidence="4" type="ORF">SBA1_970009</name>
</gene>
<evidence type="ECO:0000313" key="4">
    <source>
        <dbReference type="EMBL" id="SPF49972.1"/>
    </source>
</evidence>
<dbReference type="Proteomes" id="UP000238701">
    <property type="component" value="Unassembled WGS sequence"/>
</dbReference>
<accession>A0A2U3LDL1</accession>
<feature type="domain" description="Prepilin type IV endopeptidase peptidase" evidence="3">
    <location>
        <begin position="10"/>
        <end position="110"/>
    </location>
</feature>
<sequence length="175" mass="18589">MKPVILAGAVVFAVFAGWIDLRRRRIPNWLTVPALVVGTALNLTLGGWNGLKTSLLGAGLGLALLLPFVLVRSLGAGDWKMAGALGAFTGWKALTDILIGSVFVAGIMAVALVIYKGRVRQTMRNIGHILVSLVTFRLPESRVSLDNPDSLKVPYGVALALSFVLYSAAHLWGVA</sequence>
<dbReference type="GO" id="GO:0006465">
    <property type="term" value="P:signal peptide processing"/>
    <property type="evidence" value="ECO:0007669"/>
    <property type="project" value="TreeGrafter"/>
</dbReference>
<dbReference type="PANTHER" id="PTHR30487:SF0">
    <property type="entry name" value="PREPILIN LEADER PEPTIDASE_N-METHYLTRANSFERASE-RELATED"/>
    <property type="match status" value="1"/>
</dbReference>
<keyword evidence="2" id="KW-0472">Membrane</keyword>
<dbReference type="InterPro" id="IPR000045">
    <property type="entry name" value="Prepilin_IV_endopep_pep"/>
</dbReference>
<dbReference type="GO" id="GO:0005886">
    <property type="term" value="C:plasma membrane"/>
    <property type="evidence" value="ECO:0007669"/>
    <property type="project" value="TreeGrafter"/>
</dbReference>
<feature type="transmembrane region" description="Helical" evidence="2">
    <location>
        <begin position="153"/>
        <end position="172"/>
    </location>
</feature>
<name>A0A2U3LDL1_9BACT</name>
<proteinExistence type="inferred from homology"/>
<reference evidence="5" key="1">
    <citation type="submission" date="2018-02" db="EMBL/GenBank/DDBJ databases">
        <authorList>
            <person name="Hausmann B."/>
        </authorList>
    </citation>
    <scope>NUCLEOTIDE SEQUENCE [LARGE SCALE GENOMIC DNA]</scope>
    <source>
        <strain evidence="5">Peat soil MAG SbA1</strain>
    </source>
</reference>
<dbReference type="AlphaFoldDB" id="A0A2U3LDL1"/>